<evidence type="ECO:0000256" key="1">
    <source>
        <dbReference type="ARBA" id="ARBA00001974"/>
    </source>
</evidence>
<dbReference type="InterPro" id="IPR037099">
    <property type="entry name" value="Fum_R/Succ_DH_flav-like_C_sf"/>
</dbReference>
<feature type="region of interest" description="Disordered" evidence="14">
    <location>
        <begin position="522"/>
        <end position="544"/>
    </location>
</feature>
<dbReference type="SUPFAM" id="SSF56425">
    <property type="entry name" value="Succinate dehydrogenase/fumarate reductase flavoprotein, catalytic domain"/>
    <property type="match status" value="1"/>
</dbReference>
<comment type="pathway">
    <text evidence="2 13">Cofactor biosynthesis; NAD(+) biosynthesis; iminoaspartate from L-aspartate (oxidase route): step 1/1.</text>
</comment>
<feature type="domain" description="FAD-dependent oxidoreductase 2 FAD-binding" evidence="15">
    <location>
        <begin position="2"/>
        <end position="380"/>
    </location>
</feature>
<evidence type="ECO:0000256" key="7">
    <source>
        <dbReference type="ARBA" id="ARBA00022642"/>
    </source>
</evidence>
<reference evidence="17 18" key="1">
    <citation type="submission" date="2017-02" db="EMBL/GenBank/DDBJ databases">
        <authorList>
            <person name="Peterson S.W."/>
        </authorList>
    </citation>
    <scope>NUCLEOTIDE SEQUENCE [LARGE SCALE GENOMIC DNA]</scope>
    <source>
        <strain evidence="17 18">B Ar 00.02</strain>
    </source>
</reference>
<dbReference type="InterPro" id="IPR003953">
    <property type="entry name" value="FAD-dep_OxRdtase_2_FAD-bd"/>
</dbReference>
<dbReference type="SUPFAM" id="SSF51905">
    <property type="entry name" value="FAD/NAD(P)-binding domain"/>
    <property type="match status" value="1"/>
</dbReference>
<keyword evidence="7 13" id="KW-0662">Pyridine nucleotide biosynthesis</keyword>
<dbReference type="Gene3D" id="3.50.50.60">
    <property type="entry name" value="FAD/NAD(P)-binding domain"/>
    <property type="match status" value="1"/>
</dbReference>
<organism evidence="17 18">
    <name type="scientific">Arthrobacter rhombi</name>
    <dbReference type="NCBI Taxonomy" id="71253"/>
    <lineage>
        <taxon>Bacteria</taxon>
        <taxon>Bacillati</taxon>
        <taxon>Actinomycetota</taxon>
        <taxon>Actinomycetes</taxon>
        <taxon>Micrococcales</taxon>
        <taxon>Micrococcaceae</taxon>
        <taxon>Arthrobacter</taxon>
    </lineage>
</organism>
<evidence type="ECO:0000313" key="17">
    <source>
        <dbReference type="EMBL" id="SJM65064.1"/>
    </source>
</evidence>
<comment type="cofactor">
    <cofactor evidence="1 13">
        <name>FAD</name>
        <dbReference type="ChEBI" id="CHEBI:57692"/>
    </cofactor>
</comment>
<dbReference type="UniPathway" id="UPA00253">
    <property type="reaction ID" value="UER00326"/>
</dbReference>
<dbReference type="PANTHER" id="PTHR42716">
    <property type="entry name" value="L-ASPARTATE OXIDASE"/>
    <property type="match status" value="1"/>
</dbReference>
<dbReference type="GO" id="GO:0033765">
    <property type="term" value="F:steroid dehydrogenase activity, acting on the CH-CH group of donors"/>
    <property type="evidence" value="ECO:0007669"/>
    <property type="project" value="UniProtKB-ARBA"/>
</dbReference>
<evidence type="ECO:0000256" key="9">
    <source>
        <dbReference type="ARBA" id="ARBA00023002"/>
    </source>
</evidence>
<dbReference type="GO" id="GO:0008734">
    <property type="term" value="F:L-aspartate oxidase activity"/>
    <property type="evidence" value="ECO:0007669"/>
    <property type="project" value="UniProtKB-UniRule"/>
</dbReference>
<dbReference type="PRINTS" id="PR00368">
    <property type="entry name" value="FADPNR"/>
</dbReference>
<evidence type="ECO:0000256" key="12">
    <source>
        <dbReference type="NCBIfam" id="TIGR00551"/>
    </source>
</evidence>
<dbReference type="Gene3D" id="3.90.700.10">
    <property type="entry name" value="Succinate dehydrogenase/fumarate reductase flavoprotein, catalytic domain"/>
    <property type="match status" value="1"/>
</dbReference>
<comment type="similarity">
    <text evidence="3 13">Belongs to the FAD-dependent oxidoreductase 2 family. NadB subfamily.</text>
</comment>
<proteinExistence type="inferred from homology"/>
<dbReference type="AlphaFoldDB" id="A0A1R4GA39"/>
<evidence type="ECO:0000256" key="10">
    <source>
        <dbReference type="ARBA" id="ARBA00029426"/>
    </source>
</evidence>
<evidence type="ECO:0000256" key="14">
    <source>
        <dbReference type="SAM" id="MobiDB-lite"/>
    </source>
</evidence>
<evidence type="ECO:0000256" key="13">
    <source>
        <dbReference type="RuleBase" id="RU362049"/>
    </source>
</evidence>
<evidence type="ECO:0000259" key="16">
    <source>
        <dbReference type="Pfam" id="PF02910"/>
    </source>
</evidence>
<dbReference type="InterPro" id="IPR036188">
    <property type="entry name" value="FAD/NAD-bd_sf"/>
</dbReference>
<evidence type="ECO:0000313" key="18">
    <source>
        <dbReference type="Proteomes" id="UP000195913"/>
    </source>
</evidence>
<keyword evidence="18" id="KW-1185">Reference proteome</keyword>
<comment type="function">
    <text evidence="10">Catalyzes the oxidation of L-aspartate to iminoaspartate, the first step in the de novo biosynthesis of NAD(+).</text>
</comment>
<dbReference type="InterPro" id="IPR027477">
    <property type="entry name" value="Succ_DH/fumarate_Rdtase_cat_sf"/>
</dbReference>
<comment type="subcellular location">
    <subcellularLocation>
        <location evidence="13">Cytoplasm</location>
    </subcellularLocation>
</comment>
<dbReference type="Pfam" id="PF00890">
    <property type="entry name" value="FAD_binding_2"/>
    <property type="match status" value="1"/>
</dbReference>
<keyword evidence="6 13" id="KW-0285">Flavoprotein</keyword>
<evidence type="ECO:0000256" key="5">
    <source>
        <dbReference type="ARBA" id="ARBA00021901"/>
    </source>
</evidence>
<sequence>MDLVIVGSGVAGLYAAITAVEHGHQVTLLTKDALADSNSWYAQGGIAAVGPRGTSRGDEVASHIEDTLTAGARLNDPAAVRSVCSSAWEHIEALIGLGTTFDADPAGDHPALGLEAAHTHPRILHAGGDSTGKVIASTLIGVCRRLAGQGSLRILEDAFVTDLVDDDGVITGVHYLQAGQCHRVQADVVLLATGGIGSLYEWTTNPAGATGDGAALAWRAGALVVDAEFVQFHPTLVRAGRFMVSEAVRGEGAVLIDGNGRRFMEEVHPAAELAPRDVVARAIHHVYAMGGQVFLDARAVEAAKGRGYLARRFPSITTRLAALGLDLAVQPVPVTEAQHYWMGGVYADARGRTTVPGLRVAGETACTGTHGANRLASNSLLEALVHGFAAASTLGAADARQASTPIEFEYVFELDGGCRETPAVPLTREGLQDLATAQLGVERTGEGLSQAATTLAGALAGSGAATRKEAELRNLITVGRLIAEAALARTTSIGAHYRTDTPDAVTHGPRVRTGFVRAAPTPPPPFTGTGAEDNHLLLTGTPNS</sequence>
<evidence type="ECO:0000256" key="6">
    <source>
        <dbReference type="ARBA" id="ARBA00022630"/>
    </source>
</evidence>
<comment type="catalytic activity">
    <reaction evidence="11">
        <text>L-aspartate + O2 = iminosuccinate + H2O2</text>
        <dbReference type="Rhea" id="RHEA:25876"/>
        <dbReference type="ChEBI" id="CHEBI:15379"/>
        <dbReference type="ChEBI" id="CHEBI:16240"/>
        <dbReference type="ChEBI" id="CHEBI:29991"/>
        <dbReference type="ChEBI" id="CHEBI:77875"/>
        <dbReference type="EC" id="1.4.3.16"/>
    </reaction>
    <physiologicalReaction direction="left-to-right" evidence="11">
        <dbReference type="Rhea" id="RHEA:25877"/>
    </physiologicalReaction>
</comment>
<keyword evidence="9 13" id="KW-0560">Oxidoreductase</keyword>
<dbReference type="PRINTS" id="PR00411">
    <property type="entry name" value="PNDRDTASEI"/>
</dbReference>
<dbReference type="EMBL" id="FUHW01000032">
    <property type="protein sequence ID" value="SJM65064.1"/>
    <property type="molecule type" value="Genomic_DNA"/>
</dbReference>
<dbReference type="GO" id="GO:0034628">
    <property type="term" value="P:'de novo' NAD+ biosynthetic process from L-aspartate"/>
    <property type="evidence" value="ECO:0007669"/>
    <property type="project" value="TreeGrafter"/>
</dbReference>
<dbReference type="PANTHER" id="PTHR42716:SF2">
    <property type="entry name" value="L-ASPARTATE OXIDASE, CHLOROPLASTIC"/>
    <property type="match status" value="1"/>
</dbReference>
<dbReference type="NCBIfam" id="TIGR00551">
    <property type="entry name" value="nadB"/>
    <property type="match status" value="1"/>
</dbReference>
<feature type="domain" description="Fumarate reductase/succinate dehydrogenase flavoprotein-like C-terminal" evidence="16">
    <location>
        <begin position="430"/>
        <end position="503"/>
    </location>
</feature>
<evidence type="ECO:0000256" key="2">
    <source>
        <dbReference type="ARBA" id="ARBA00004950"/>
    </source>
</evidence>
<name>A0A1R4GA39_9MICC</name>
<evidence type="ECO:0000256" key="4">
    <source>
        <dbReference type="ARBA" id="ARBA00012173"/>
    </source>
</evidence>
<dbReference type="FunFam" id="3.90.700.10:FF:000002">
    <property type="entry name" value="L-aspartate oxidase"/>
    <property type="match status" value="1"/>
</dbReference>
<dbReference type="InterPro" id="IPR005288">
    <property type="entry name" value="NadB"/>
</dbReference>
<dbReference type="Proteomes" id="UP000195913">
    <property type="component" value="Unassembled WGS sequence"/>
</dbReference>
<dbReference type="Gene3D" id="1.20.58.100">
    <property type="entry name" value="Fumarate reductase/succinate dehydrogenase flavoprotein-like, C-terminal domain"/>
    <property type="match status" value="1"/>
</dbReference>
<dbReference type="InterPro" id="IPR015939">
    <property type="entry name" value="Fum_Rdtase/Succ_DH_flav-like_C"/>
</dbReference>
<dbReference type="EC" id="1.4.3.16" evidence="4 12"/>
<evidence type="ECO:0000259" key="15">
    <source>
        <dbReference type="Pfam" id="PF00890"/>
    </source>
</evidence>
<evidence type="ECO:0000256" key="3">
    <source>
        <dbReference type="ARBA" id="ARBA00008562"/>
    </source>
</evidence>
<gene>
    <name evidence="17" type="ORF">FM101_09005</name>
</gene>
<evidence type="ECO:0000256" key="8">
    <source>
        <dbReference type="ARBA" id="ARBA00022827"/>
    </source>
</evidence>
<dbReference type="Pfam" id="PF02910">
    <property type="entry name" value="Succ_DH_flav_C"/>
    <property type="match status" value="1"/>
</dbReference>
<dbReference type="GO" id="GO:0005737">
    <property type="term" value="C:cytoplasm"/>
    <property type="evidence" value="ECO:0007669"/>
    <property type="project" value="UniProtKB-SubCell"/>
</dbReference>
<evidence type="ECO:0000256" key="11">
    <source>
        <dbReference type="ARBA" id="ARBA00048305"/>
    </source>
</evidence>
<protein>
    <recommendedName>
        <fullName evidence="5 12">L-aspartate oxidase</fullName>
        <ecNumber evidence="4 12">1.4.3.16</ecNumber>
    </recommendedName>
</protein>
<dbReference type="SUPFAM" id="SSF46977">
    <property type="entry name" value="Succinate dehydrogenase/fumarate reductase flavoprotein C-terminal domain"/>
    <property type="match status" value="1"/>
</dbReference>
<accession>A0A1R4GA39</accession>
<keyword evidence="8 13" id="KW-0274">FAD</keyword>